<feature type="transmembrane region" description="Helical" evidence="14">
    <location>
        <begin position="151"/>
        <end position="173"/>
    </location>
</feature>
<comment type="function">
    <text evidence="10">The phosphoenolpyruvate-dependent sugar phosphotransferase system (sugar PTS), a major carbohydrate active transport system, catalyzes the phosphorylation of incoming sugar substrates concomitantly with their translocation across the cell membrane. The enzyme II UlaABC PTS system is involved in ascorbate transport.</text>
</comment>
<evidence type="ECO:0000256" key="5">
    <source>
        <dbReference type="ARBA" id="ARBA00022597"/>
    </source>
</evidence>
<evidence type="ECO:0000256" key="7">
    <source>
        <dbReference type="ARBA" id="ARBA00022692"/>
    </source>
</evidence>
<evidence type="ECO:0000256" key="4">
    <source>
        <dbReference type="ARBA" id="ARBA00022475"/>
    </source>
</evidence>
<dbReference type="Proteomes" id="UP001306119">
    <property type="component" value="Unassembled WGS sequence"/>
</dbReference>
<evidence type="ECO:0000256" key="1">
    <source>
        <dbReference type="ARBA" id="ARBA00004651"/>
    </source>
</evidence>
<accession>A0ABU6LBJ1</accession>
<evidence type="ECO:0000256" key="14">
    <source>
        <dbReference type="SAM" id="Phobius"/>
    </source>
</evidence>
<keyword evidence="6" id="KW-0598">Phosphotransferase system</keyword>
<sequence length="436" mass="46738">MLNTIIQLLKDASILVSLFTLVGCIIQRKSINDTIVSVTKTFLGFILLFAAARVMISPSLHSFSNIFMMAFDVKGIVPNNEVVIVDAMDQLGPKFASAIALGLIGAMVMNLVFARITPLKFVVLSGHHVFFMVSCLTIISLLHGYSMTTSAIMGSVITAVWCVVSPALLVGYCRRIKNVEPLRVSGDFSIGQFGSTSYMLSGFIGDKFGNVDNDIEEAKLPTALGFLTDKNTSTFLVMFLFFLVSALVAGFDKVQIIADHVAKHGHVNVLLFLLKQSGLFAAGVFVLGRGVHMFVEELIPAFKGISDKLIKKSVPAIEIYSLFPYSKNAVFVGFICCTIAGFITMVIIPYFGLPVIVPSLLFTFASGGGSGIIGNATGGVRGCILGSILCGILSTIGSALIFKPIWDAGVHAATTYSTTDFTILGELLHHTLSLFS</sequence>
<keyword evidence="16" id="KW-1185">Reference proteome</keyword>
<evidence type="ECO:0000256" key="8">
    <source>
        <dbReference type="ARBA" id="ARBA00022989"/>
    </source>
</evidence>
<dbReference type="PANTHER" id="PTHR33843:SF4">
    <property type="entry name" value="ASCORBATE-SPECIFIC PTS SYSTEM EIIC COMPONENT"/>
    <property type="match status" value="1"/>
</dbReference>
<evidence type="ECO:0000256" key="10">
    <source>
        <dbReference type="ARBA" id="ARBA00037387"/>
    </source>
</evidence>
<feature type="transmembrane region" description="Helical" evidence="14">
    <location>
        <begin position="383"/>
        <end position="402"/>
    </location>
</feature>
<reference evidence="15 16" key="1">
    <citation type="submission" date="2024-01" db="EMBL/GenBank/DDBJ databases">
        <title>Active colonisers of the gastrointestinal tract of Atlantic salmon farmed in a warm water region.</title>
        <authorList>
            <person name="Bowman J.P."/>
        </authorList>
    </citation>
    <scope>NUCLEOTIDE SEQUENCE [LARGE SCALE GENOMIC DNA]</scope>
    <source>
        <strain evidence="15 16">S3MW1</strain>
    </source>
</reference>
<dbReference type="InterPro" id="IPR004703">
    <property type="entry name" value="PTS_sugar-sp_permease"/>
</dbReference>
<keyword evidence="4" id="KW-1003">Cell membrane</keyword>
<dbReference type="RefSeq" id="WP_327775727.1">
    <property type="nucleotide sequence ID" value="NZ_JAYXUG010000035.1"/>
</dbReference>
<keyword evidence="3" id="KW-0813">Transport</keyword>
<evidence type="ECO:0000256" key="3">
    <source>
        <dbReference type="ARBA" id="ARBA00022448"/>
    </source>
</evidence>
<dbReference type="PANTHER" id="PTHR33843">
    <property type="entry name" value="ASCORBATE-SPECIFIC PTS SYSTEM EIIC COMPONENT"/>
    <property type="match status" value="1"/>
</dbReference>
<feature type="transmembrane region" description="Helical" evidence="14">
    <location>
        <begin position="269"/>
        <end position="288"/>
    </location>
</feature>
<evidence type="ECO:0000313" key="15">
    <source>
        <dbReference type="EMBL" id="MEC6833931.1"/>
    </source>
</evidence>
<feature type="transmembrane region" description="Helical" evidence="14">
    <location>
        <begin position="38"/>
        <end position="56"/>
    </location>
</feature>
<feature type="transmembrane region" description="Helical" evidence="14">
    <location>
        <begin position="329"/>
        <end position="350"/>
    </location>
</feature>
<comment type="caution">
    <text evidence="15">The sequence shown here is derived from an EMBL/GenBank/DDBJ whole genome shotgun (WGS) entry which is preliminary data.</text>
</comment>
<keyword evidence="9 14" id="KW-0472">Membrane</keyword>
<dbReference type="Pfam" id="PF03611">
    <property type="entry name" value="EIIC-GAT"/>
    <property type="match status" value="1"/>
</dbReference>
<feature type="transmembrane region" description="Helical" evidence="14">
    <location>
        <begin position="235"/>
        <end position="257"/>
    </location>
</feature>
<evidence type="ECO:0000256" key="13">
    <source>
        <dbReference type="ARBA" id="ARBA00042859"/>
    </source>
</evidence>
<dbReference type="InterPro" id="IPR051562">
    <property type="entry name" value="Ascorbate-PTS_EIIC"/>
</dbReference>
<proteinExistence type="inferred from homology"/>
<evidence type="ECO:0000256" key="2">
    <source>
        <dbReference type="ARBA" id="ARBA00011738"/>
    </source>
</evidence>
<comment type="subcellular location">
    <subcellularLocation>
        <location evidence="1">Cell membrane</location>
        <topology evidence="1">Multi-pass membrane protein</topology>
    </subcellularLocation>
</comment>
<evidence type="ECO:0000256" key="11">
    <source>
        <dbReference type="ARBA" id="ARBA00038218"/>
    </source>
</evidence>
<comment type="similarity">
    <text evidence="11">Belongs to the UlaA family.</text>
</comment>
<feature type="transmembrane region" description="Helical" evidence="14">
    <location>
        <begin position="121"/>
        <end position="145"/>
    </location>
</feature>
<evidence type="ECO:0000256" key="9">
    <source>
        <dbReference type="ARBA" id="ARBA00023136"/>
    </source>
</evidence>
<feature type="transmembrane region" description="Helical" evidence="14">
    <location>
        <begin position="356"/>
        <end position="376"/>
    </location>
</feature>
<dbReference type="EMBL" id="JAYXUG010000035">
    <property type="protein sequence ID" value="MEC6833931.1"/>
    <property type="molecule type" value="Genomic_DNA"/>
</dbReference>
<keyword evidence="5" id="KW-0762">Sugar transport</keyword>
<feature type="transmembrane region" description="Helical" evidence="14">
    <location>
        <begin position="95"/>
        <end position="114"/>
    </location>
</feature>
<evidence type="ECO:0000256" key="6">
    <source>
        <dbReference type="ARBA" id="ARBA00022683"/>
    </source>
</evidence>
<gene>
    <name evidence="15" type="ORF">VXS06_19410</name>
</gene>
<evidence type="ECO:0000256" key="12">
    <source>
        <dbReference type="ARBA" id="ARBA00039702"/>
    </source>
</evidence>
<feature type="transmembrane region" description="Helical" evidence="14">
    <location>
        <begin position="6"/>
        <end position="26"/>
    </location>
</feature>
<organism evidence="15 16">
    <name type="scientific">Photobacterium toruni</name>
    <dbReference type="NCBI Taxonomy" id="1935446"/>
    <lineage>
        <taxon>Bacteria</taxon>
        <taxon>Pseudomonadati</taxon>
        <taxon>Pseudomonadota</taxon>
        <taxon>Gammaproteobacteria</taxon>
        <taxon>Vibrionales</taxon>
        <taxon>Vibrionaceae</taxon>
        <taxon>Photobacterium</taxon>
    </lineage>
</organism>
<comment type="subunit">
    <text evidence="2">Homodimer.</text>
</comment>
<keyword evidence="7 14" id="KW-0812">Transmembrane</keyword>
<evidence type="ECO:0000313" key="16">
    <source>
        <dbReference type="Proteomes" id="UP001306119"/>
    </source>
</evidence>
<keyword evidence="8 14" id="KW-1133">Transmembrane helix</keyword>
<name>A0ABU6LBJ1_9GAMM</name>
<protein>
    <recommendedName>
        <fullName evidence="12">Ascorbate-specific PTS system EIIC component</fullName>
    </recommendedName>
    <alternativeName>
        <fullName evidence="13">Ascorbate-specific permease IIC component UlaA</fullName>
    </alternativeName>
</protein>